<reference evidence="2 3" key="1">
    <citation type="journal article" date="2012" name="PLoS ONE">
        <title>Sequence and analysis of the genome of the pathogenic yeast Candida orthopsilosis.</title>
        <authorList>
            <person name="Riccombeni A."/>
            <person name="Vidanes G."/>
            <person name="Proux-Wera E."/>
            <person name="Wolfe K.H."/>
            <person name="Butler G."/>
        </authorList>
    </citation>
    <scope>NUCLEOTIDE SEQUENCE [LARGE SCALE GENOMIC DNA]</scope>
    <source>
        <strain evidence="2 3">Co 90-125</strain>
    </source>
</reference>
<dbReference type="KEGG" id="cot:CORT_0A13270"/>
<proteinExistence type="predicted"/>
<dbReference type="RefSeq" id="XP_003867148.1">
    <property type="nucleotide sequence ID" value="XM_003867100.1"/>
</dbReference>
<evidence type="ECO:0000313" key="2">
    <source>
        <dbReference type="EMBL" id="CCG21710.1"/>
    </source>
</evidence>
<evidence type="ECO:0000256" key="1">
    <source>
        <dbReference type="SAM" id="MobiDB-lite"/>
    </source>
</evidence>
<gene>
    <name evidence="2" type="ORF">CORT_0A13270</name>
</gene>
<organism evidence="2 3">
    <name type="scientific">Candida orthopsilosis (strain 90-125)</name>
    <name type="common">Yeast</name>
    <dbReference type="NCBI Taxonomy" id="1136231"/>
    <lineage>
        <taxon>Eukaryota</taxon>
        <taxon>Fungi</taxon>
        <taxon>Dikarya</taxon>
        <taxon>Ascomycota</taxon>
        <taxon>Saccharomycotina</taxon>
        <taxon>Pichiomycetes</taxon>
        <taxon>Debaryomycetaceae</taxon>
        <taxon>Candida/Lodderomyces clade</taxon>
        <taxon>Candida</taxon>
    </lineage>
</organism>
<keyword evidence="3" id="KW-1185">Reference proteome</keyword>
<accession>H8WXN7</accession>
<evidence type="ECO:0000313" key="3">
    <source>
        <dbReference type="Proteomes" id="UP000005018"/>
    </source>
</evidence>
<sequence>MMKSDIRRCRRCKRKRLDDEPMEVRQYKTCAKCRIIERNKKNSRKPLAKETMLYGLKQFREQQSTENYIEEEGLLKDEFFKRYHNKPFNYDAEIAKVLNDPNYEPPVISNLTDEIIETSDVTSPNGTRYQMSIRRDETGSPTRTRLPRAEKIKKPRQPYKRNTVQYNQVLSQANAHQIPHPVANVVDQPIVDLVDEKEELIGEILALGNGFKEHTPVDNANPYRFANVHSNFEQYLQRILDLKSAKKNITNLVLLKEFKESFPKEMSRYHADASIGDRNSEELTLNERQSRMNLLSNLKALYVDPIIASTSLPFEQKSNNLHDFSYPSELRCYYQYKDKPEADSSKDDLVNSSINLTYNKKYNILTIKFNLAAIDRTSGYPDELKEAVVDALEKVSSSTSGDSPDTPEFVFKELKKCLETFDEKLRSYINGLDLEKFNKVFTAINGELTAEDVDDMDVEELEDELVASEDEVDEGAEDGAEVDEEDDEDEEDAIDDEDTDNVKNGNTSHESYGMEVTHELRDNEAVGANQKNGIFDKSGSEVAAETLDPVLNS</sequence>
<dbReference type="AlphaFoldDB" id="H8WXN7"/>
<dbReference type="GeneID" id="14536895"/>
<dbReference type="OrthoDB" id="4084568at2759"/>
<protein>
    <submittedName>
        <fullName evidence="2">Uncharacterized protein</fullName>
    </submittedName>
</protein>
<dbReference type="EMBL" id="HE681719">
    <property type="protein sequence ID" value="CCG21710.1"/>
    <property type="molecule type" value="Genomic_DNA"/>
</dbReference>
<feature type="compositionally biased region" description="Acidic residues" evidence="1">
    <location>
        <begin position="464"/>
        <end position="499"/>
    </location>
</feature>
<feature type="region of interest" description="Disordered" evidence="1">
    <location>
        <begin position="464"/>
        <end position="553"/>
    </location>
</feature>
<dbReference type="HOGENOM" id="CLU_027733_0_0_1"/>
<feature type="compositionally biased region" description="Polar residues" evidence="1">
    <location>
        <begin position="120"/>
        <end position="130"/>
    </location>
</feature>
<name>H8WXN7_CANO9</name>
<dbReference type="Proteomes" id="UP000005018">
    <property type="component" value="Chromosome 1"/>
</dbReference>
<dbReference type="eggNOG" id="ENOG502QQIF">
    <property type="taxonomic scope" value="Eukaryota"/>
</dbReference>
<feature type="region of interest" description="Disordered" evidence="1">
    <location>
        <begin position="120"/>
        <end position="162"/>
    </location>
</feature>